<evidence type="ECO:0000256" key="10">
    <source>
        <dbReference type="HAMAP-Rule" id="MF_00112"/>
    </source>
</evidence>
<feature type="binding site" evidence="10">
    <location>
        <position position="12"/>
    </location>
    <ligand>
        <name>sn-glycerol 1-phosphate</name>
        <dbReference type="ChEBI" id="CHEBI:57685"/>
    </ligand>
</feature>
<dbReference type="InterPro" id="IPR038597">
    <property type="entry name" value="GGGP/HepGP_synthase_sf"/>
</dbReference>
<feature type="binding site" evidence="10">
    <location>
        <position position="14"/>
    </location>
    <ligand>
        <name>Mg(2+)</name>
        <dbReference type="ChEBI" id="CHEBI:18420"/>
    </ligand>
</feature>
<dbReference type="GO" id="GO:0046474">
    <property type="term" value="P:glycerophospholipid biosynthetic process"/>
    <property type="evidence" value="ECO:0007669"/>
    <property type="project" value="UniProtKB-UniRule"/>
</dbReference>
<evidence type="ECO:0000256" key="2">
    <source>
        <dbReference type="ARBA" id="ARBA00022679"/>
    </source>
</evidence>
<dbReference type="NCBIfam" id="TIGR01768">
    <property type="entry name" value="GGGP-family"/>
    <property type="match status" value="1"/>
</dbReference>
<dbReference type="RefSeq" id="WP_039644767.1">
    <property type="nucleotide sequence ID" value="NZ_CP008747.1"/>
</dbReference>
<feature type="binding site" evidence="10">
    <location>
        <position position="40"/>
    </location>
    <ligand>
        <name>Mg(2+)</name>
        <dbReference type="ChEBI" id="CHEBI:18420"/>
    </ligand>
</feature>
<dbReference type="PANTHER" id="PTHR40029">
    <property type="match status" value="1"/>
</dbReference>
<comment type="function">
    <text evidence="10">Prenyltransferase that catalyzes in vivo the transfer of the heptaprenyl moiety of heptaprenyl pyrophosphate (HepPP; 35 carbon atoms) to the C3 hydroxyl of sn-glycerol-1-phosphate (G1P), producing heptaprenylglyceryl phosphate (HepGP). This reaction is an ether-bond-formation step in the biosynthesis of archaea-type G1P-based membrane lipids found in Bacillales.</text>
</comment>
<protein>
    <recommendedName>
        <fullName evidence="9 10">Heptaprenylglyceryl phosphate synthase</fullName>
        <shortName evidence="10">HepGP synthase</shortName>
        <ecNumber evidence="9 10">2.5.1.n9</ecNumber>
    </recommendedName>
    <alternativeName>
        <fullName evidence="10">Glycerol-1-phosphate heptaprenyltransferase</fullName>
    </alternativeName>
</protein>
<dbReference type="HOGENOM" id="CLU_095211_0_0_9"/>
<feature type="binding site" evidence="10">
    <location>
        <begin position="209"/>
        <end position="210"/>
    </location>
    <ligand>
        <name>sn-glycerol 1-phosphate</name>
        <dbReference type="ChEBI" id="CHEBI:57685"/>
    </ligand>
</feature>
<dbReference type="PANTHER" id="PTHR40029:SF2">
    <property type="entry name" value="HEPTAPRENYLGLYCERYL PHOSPHATE SYNTHASE"/>
    <property type="match status" value="1"/>
</dbReference>
<evidence type="ECO:0000313" key="12">
    <source>
        <dbReference type="Proteomes" id="UP000285625"/>
    </source>
</evidence>
<evidence type="ECO:0000256" key="3">
    <source>
        <dbReference type="ARBA" id="ARBA00022723"/>
    </source>
</evidence>
<evidence type="ECO:0000256" key="8">
    <source>
        <dbReference type="ARBA" id="ARBA00048318"/>
    </source>
</evidence>
<keyword evidence="4 10" id="KW-0460">Magnesium</keyword>
<dbReference type="EC" id="2.5.1.n9" evidence="9 10"/>
<dbReference type="InterPro" id="IPR039074">
    <property type="entry name" value="GGGP/HepGP_synthase_I"/>
</dbReference>
<keyword evidence="3 10" id="KW-0479">Metal-binding</keyword>
<dbReference type="STRING" id="1284.SHYC_04290"/>
<keyword evidence="5 10" id="KW-0443">Lipid metabolism</keyword>
<dbReference type="HAMAP" id="MF_00112">
    <property type="entry name" value="GGGP_HepGP_synthase"/>
    <property type="match status" value="1"/>
</dbReference>
<comment type="similarity">
    <text evidence="10">Belongs to the GGGP/HepGP synthase family. Group I subfamily.</text>
</comment>
<dbReference type="UniPathway" id="UPA00940"/>
<evidence type="ECO:0000256" key="6">
    <source>
        <dbReference type="ARBA" id="ARBA00023209"/>
    </source>
</evidence>
<comment type="caution">
    <text evidence="10">Lacks conserved residue(s) required for the propagation of feature annotation.</text>
</comment>
<feature type="binding site" evidence="10">
    <location>
        <begin position="159"/>
        <end position="164"/>
    </location>
    <ligand>
        <name>sn-glycerol 1-phosphate</name>
        <dbReference type="ChEBI" id="CHEBI:57685"/>
    </ligand>
</feature>
<dbReference type="GeneID" id="41072687"/>
<organism evidence="11 12">
    <name type="scientific">Staphylococcus hyicus</name>
    <dbReference type="NCBI Taxonomy" id="1284"/>
    <lineage>
        <taxon>Bacteria</taxon>
        <taxon>Bacillati</taxon>
        <taxon>Bacillota</taxon>
        <taxon>Bacilli</taxon>
        <taxon>Bacillales</taxon>
        <taxon>Staphylococcaceae</taxon>
        <taxon>Staphylococcus</taxon>
    </lineage>
</organism>
<keyword evidence="2 10" id="KW-0808">Transferase</keyword>
<comment type="pathway">
    <text evidence="10">Membrane lipid metabolism; glycerophospholipid metabolism.</text>
</comment>
<evidence type="ECO:0000313" key="11">
    <source>
        <dbReference type="EMBL" id="RIO45805.1"/>
    </source>
</evidence>
<dbReference type="GO" id="GO:0000287">
    <property type="term" value="F:magnesium ion binding"/>
    <property type="evidence" value="ECO:0007669"/>
    <property type="project" value="UniProtKB-UniRule"/>
</dbReference>
<comment type="caution">
    <text evidence="11">The sequence shown here is derived from an EMBL/GenBank/DDBJ whole genome shotgun (WGS) entry which is preliminary data.</text>
</comment>
<keyword evidence="6 10" id="KW-0594">Phospholipid biosynthesis</keyword>
<name>A0A0A8HNU6_STAHY</name>
<dbReference type="CDD" id="cd02812">
    <property type="entry name" value="PcrB_like"/>
    <property type="match status" value="1"/>
</dbReference>
<evidence type="ECO:0000256" key="1">
    <source>
        <dbReference type="ARBA" id="ARBA00022516"/>
    </source>
</evidence>
<dbReference type="Pfam" id="PF01884">
    <property type="entry name" value="PcrB"/>
    <property type="match status" value="1"/>
</dbReference>
<dbReference type="NCBIfam" id="NF003199">
    <property type="entry name" value="PRK04169.1-3"/>
    <property type="match status" value="1"/>
</dbReference>
<dbReference type="KEGG" id="shu:SHYC_04290"/>
<gene>
    <name evidence="10" type="primary">pcrB</name>
    <name evidence="11" type="ORF">BUZ57_06505</name>
</gene>
<evidence type="ECO:0000256" key="5">
    <source>
        <dbReference type="ARBA" id="ARBA00023098"/>
    </source>
</evidence>
<dbReference type="AlphaFoldDB" id="A0A0A8HNU6"/>
<proteinExistence type="inferred from homology"/>
<comment type="cofactor">
    <cofactor evidence="10">
        <name>Mg(2+)</name>
        <dbReference type="ChEBI" id="CHEBI:18420"/>
    </cofactor>
</comment>
<accession>A0A0A8HNU6</accession>
<evidence type="ECO:0000256" key="4">
    <source>
        <dbReference type="ARBA" id="ARBA00022842"/>
    </source>
</evidence>
<dbReference type="NCBIfam" id="NF003197">
    <property type="entry name" value="PRK04169.1-1"/>
    <property type="match status" value="1"/>
</dbReference>
<sequence length="229" mass="25800">MYDIKQWRHVFKLDPAKAITDSDLEKICMSQTDAIIIGGTDNVTEDNVLHLMSRVRRYPLPLVLEISNIESIVPGFDFYFVPTVLNSTDVSFHNGLLLEALKMYGHMMHFEEILFEGYVVLNPESKVAKHTKANTDLTTEDIEAYAQMMNEMYRLPILYLEYSGTKGSLEDVEAAKSNLSTTQLFYGGGIDGYESASSYASVADTIVVGNLVYEDIKKAIQTTKIKERT</sequence>
<comment type="subunit">
    <text evidence="10">Homodimer.</text>
</comment>
<dbReference type="Gene3D" id="3.20.20.390">
    <property type="entry name" value="FMN-linked oxidoreductases"/>
    <property type="match status" value="1"/>
</dbReference>
<dbReference type="SUPFAM" id="SSF51395">
    <property type="entry name" value="FMN-linked oxidoreductases"/>
    <property type="match status" value="1"/>
</dbReference>
<keyword evidence="1 10" id="KW-0444">Lipid biosynthesis</keyword>
<evidence type="ECO:0000256" key="7">
    <source>
        <dbReference type="ARBA" id="ARBA00023264"/>
    </source>
</evidence>
<dbReference type="NCBIfam" id="NF003200">
    <property type="entry name" value="PRK04169.1-4"/>
    <property type="match status" value="1"/>
</dbReference>
<feature type="binding site" evidence="10">
    <location>
        <position position="189"/>
    </location>
    <ligand>
        <name>sn-glycerol 1-phosphate</name>
        <dbReference type="ChEBI" id="CHEBI:57685"/>
    </ligand>
</feature>
<dbReference type="InterPro" id="IPR008205">
    <property type="entry name" value="GGGP_HepGP_synthase"/>
</dbReference>
<comment type="catalytic activity">
    <reaction evidence="8 10">
        <text>sn-glycerol 1-phosphate + all-trans-heptaprenyl diphosphate = 3-heptaprenyl-sn-glycero-1-phosphate + diphosphate</text>
        <dbReference type="Rhea" id="RHEA:33495"/>
        <dbReference type="ChEBI" id="CHEBI:33019"/>
        <dbReference type="ChEBI" id="CHEBI:57685"/>
        <dbReference type="ChEBI" id="CHEBI:58206"/>
        <dbReference type="ChEBI" id="CHEBI:64781"/>
        <dbReference type="EC" id="2.5.1.n9"/>
    </reaction>
</comment>
<dbReference type="FunFam" id="3.20.20.390:FF:000001">
    <property type="entry name" value="Heptaprenylglyceryl phosphate synthase"/>
    <property type="match status" value="1"/>
</dbReference>
<dbReference type="EMBL" id="QXVO01000016">
    <property type="protein sequence ID" value="RIO45805.1"/>
    <property type="molecule type" value="Genomic_DNA"/>
</dbReference>
<dbReference type="GO" id="GO:0120536">
    <property type="term" value="F:heptaprenylglyceryl phosphate synthase activity"/>
    <property type="evidence" value="ECO:0007669"/>
    <property type="project" value="UniProtKB-ARBA"/>
</dbReference>
<keyword evidence="7 10" id="KW-1208">Phospholipid metabolism</keyword>
<dbReference type="Proteomes" id="UP000285625">
    <property type="component" value="Unassembled WGS sequence"/>
</dbReference>
<reference evidence="11 12" key="1">
    <citation type="journal article" date="2016" name="Front. Microbiol.">
        <title>Comprehensive Phylogenetic Analysis of Bovine Non-aureus Staphylococci Species Based on Whole-Genome Sequencing.</title>
        <authorList>
            <person name="Naushad S."/>
            <person name="Barkema H.W."/>
            <person name="Luby C."/>
            <person name="Condas L.A."/>
            <person name="Nobrega D.B."/>
            <person name="Carson D.A."/>
            <person name="De Buck J."/>
        </authorList>
    </citation>
    <scope>NUCLEOTIDE SEQUENCE [LARGE SCALE GENOMIC DNA]</scope>
    <source>
        <strain evidence="11 12">SNUC 5959</strain>
    </source>
</reference>
<evidence type="ECO:0000256" key="9">
    <source>
        <dbReference type="ARBA" id="ARBA00066888"/>
    </source>
</evidence>